<organism evidence="3 4">
    <name type="scientific">Halolamina litorea</name>
    <dbReference type="NCBI Taxonomy" id="1515593"/>
    <lineage>
        <taxon>Archaea</taxon>
        <taxon>Methanobacteriati</taxon>
        <taxon>Methanobacteriota</taxon>
        <taxon>Stenosarchaea group</taxon>
        <taxon>Halobacteria</taxon>
        <taxon>Halobacteriales</taxon>
        <taxon>Haloferacaceae</taxon>
    </lineage>
</organism>
<dbReference type="EMBL" id="JBHUCZ010000001">
    <property type="protein sequence ID" value="MFD1565970.1"/>
    <property type="molecule type" value="Genomic_DNA"/>
</dbReference>
<reference evidence="3 4" key="1">
    <citation type="journal article" date="2019" name="Int. J. Syst. Evol. Microbiol.">
        <title>The Global Catalogue of Microorganisms (GCM) 10K type strain sequencing project: providing services to taxonomists for standard genome sequencing and annotation.</title>
        <authorList>
            <consortium name="The Broad Institute Genomics Platform"/>
            <consortium name="The Broad Institute Genome Sequencing Center for Infectious Disease"/>
            <person name="Wu L."/>
            <person name="Ma J."/>
        </authorList>
    </citation>
    <scope>NUCLEOTIDE SEQUENCE [LARGE SCALE GENOMIC DNA]</scope>
    <source>
        <strain evidence="3 4">CGMCC 1.12859</strain>
    </source>
</reference>
<keyword evidence="4" id="KW-1185">Reference proteome</keyword>
<keyword evidence="2" id="KW-0472">Membrane</keyword>
<feature type="transmembrane region" description="Helical" evidence="2">
    <location>
        <begin position="383"/>
        <end position="402"/>
    </location>
</feature>
<protein>
    <recommendedName>
        <fullName evidence="5">Carboxypeptidase regulatory-like domain-containing protein</fullName>
    </recommendedName>
</protein>
<gene>
    <name evidence="3" type="ORF">ACFSAU_00540</name>
</gene>
<keyword evidence="2" id="KW-0812">Transmembrane</keyword>
<keyword evidence="2" id="KW-1133">Transmembrane helix</keyword>
<feature type="compositionally biased region" description="Low complexity" evidence="1">
    <location>
        <begin position="302"/>
        <end position="324"/>
    </location>
</feature>
<dbReference type="Gene3D" id="2.60.40.1120">
    <property type="entry name" value="Carboxypeptidase-like, regulatory domain"/>
    <property type="match status" value="3"/>
</dbReference>
<feature type="region of interest" description="Disordered" evidence="1">
    <location>
        <begin position="276"/>
        <end position="331"/>
    </location>
</feature>
<dbReference type="SUPFAM" id="SSF49452">
    <property type="entry name" value="Starch-binding domain-like"/>
    <property type="match status" value="1"/>
</dbReference>
<evidence type="ECO:0000256" key="1">
    <source>
        <dbReference type="SAM" id="MobiDB-lite"/>
    </source>
</evidence>
<dbReference type="AlphaFoldDB" id="A0ABD6BMK5"/>
<dbReference type="InterPro" id="IPR013784">
    <property type="entry name" value="Carb-bd-like_fold"/>
</dbReference>
<evidence type="ECO:0008006" key="5">
    <source>
        <dbReference type="Google" id="ProtNLM"/>
    </source>
</evidence>
<evidence type="ECO:0000313" key="3">
    <source>
        <dbReference type="EMBL" id="MFD1565970.1"/>
    </source>
</evidence>
<accession>A0ABD6BMK5</accession>
<dbReference type="Proteomes" id="UP001597139">
    <property type="component" value="Unassembled WGS sequence"/>
</dbReference>
<proteinExistence type="predicted"/>
<name>A0ABD6BMK5_9EURY</name>
<evidence type="ECO:0000313" key="4">
    <source>
        <dbReference type="Proteomes" id="UP001597139"/>
    </source>
</evidence>
<comment type="caution">
    <text evidence="3">The sequence shown here is derived from an EMBL/GenBank/DDBJ whole genome shotgun (WGS) entry which is preliminary data.</text>
</comment>
<dbReference type="RefSeq" id="WP_267645210.1">
    <property type="nucleotide sequence ID" value="NZ_JANHGR010000001.1"/>
</dbReference>
<dbReference type="SUPFAM" id="SSF49478">
    <property type="entry name" value="Cna protein B-type domain"/>
    <property type="match status" value="1"/>
</dbReference>
<sequence>MFRVASALACLFLVLSATGPAAAAGLGSADAASPAVDASAAIDAPALQQADGSLSLTVTDGDDPVAGAAVTLYRDGERVLGGETGDDGRLDTGPIAEGSYRVEIRESGYYERSLSVSVEGETSRSAAVEPGSVALSVSVTDARTGDALADATVDVDAAGTVRTGTDGTQTVRVPVNAEVGLVVTKDGYERESLSVAVGESARSVDLGIARETEISLSLGADSVAAGGSVEATVTDAYGDPVAGATILLDGDAVAETGAGGTASVPVETGGEHTVRARAGGELSEQESVTASGDGADGDDPTTEPTTPIGTESASNGTAGSAATEAPDRVETPEPVVTATPVNASSSPFAGLPIPDLPLSGPIVPDLGNREGLLGVLPPIQGSLRIMLVLAGIGAFGLVLSVLREDQL</sequence>
<evidence type="ECO:0000256" key="2">
    <source>
        <dbReference type="SAM" id="Phobius"/>
    </source>
</evidence>